<dbReference type="GeneID" id="8440133"/>
<dbReference type="PROSITE" id="PS50088">
    <property type="entry name" value="ANK_REPEAT"/>
    <property type="match status" value="5"/>
</dbReference>
<organism evidence="6 7">
    <name type="scientific">Uncinocarpus reesii (strain UAMH 1704)</name>
    <dbReference type="NCBI Taxonomy" id="336963"/>
    <lineage>
        <taxon>Eukaryota</taxon>
        <taxon>Fungi</taxon>
        <taxon>Dikarya</taxon>
        <taxon>Ascomycota</taxon>
        <taxon>Pezizomycotina</taxon>
        <taxon>Eurotiomycetes</taxon>
        <taxon>Eurotiomycetidae</taxon>
        <taxon>Onygenales</taxon>
        <taxon>Onygenaceae</taxon>
        <taxon>Uncinocarpus</taxon>
    </lineage>
</organism>
<dbReference type="OrthoDB" id="366390at2759"/>
<evidence type="ECO:0000256" key="3">
    <source>
        <dbReference type="PROSITE-ProRule" id="PRU00023"/>
    </source>
</evidence>
<dbReference type="PROSITE" id="PS50181">
    <property type="entry name" value="FBOX"/>
    <property type="match status" value="1"/>
</dbReference>
<dbReference type="PROSITE" id="PS50297">
    <property type="entry name" value="ANK_REP_REGION"/>
    <property type="match status" value="3"/>
</dbReference>
<dbReference type="Gene3D" id="1.25.40.20">
    <property type="entry name" value="Ankyrin repeat-containing domain"/>
    <property type="match status" value="4"/>
</dbReference>
<dbReference type="InParanoid" id="C4JUJ3"/>
<feature type="region of interest" description="Disordered" evidence="4">
    <location>
        <begin position="519"/>
        <end position="538"/>
    </location>
</feature>
<sequence>MFLTDLPTEIVLEIYKYLAVPELLCLALTTKQAHSLWLGLLYDKAIEHDENHVGYPLSLCLAARSKQLRPFKALLERTRTISSEDIPDRTDKGVHLCGMYSCLWDGFTSTLLHVVAEAGEAAMLRLILDRGAHATARDCGGWTPLHCAAWRGNPNVVEMLIDAGALDAPKTPREYALAIAIAQGHYEVVKLLLKHGADVSLPVWGLIPLAAAAKHNEAEIVKLLLDAGGSAPCPFDDNPLETAFEESLQADGVEAFRVLVEAGARGRTPIIKRKAMSCLSKLRILIEFGADVVGLDPSDGTTVLHYLIPRPMVIQLLLETAPELTLMQDKRGRTLLDAVYMAGFRCAEQIPMLLIEAGAAKGSGRAVDEYGNSALHMAARYGHVGVVKALLDADPALALSRNSNGYTPLHFAPTDRLFFREEDVPIKHQSPMKYKYSTGDRALDGISIIKDLYDAGADLSAQTDDGSSALHIALYNRNNPVAITLIDLGIDTGLIDLFGSTALDLAILTGSLPLVRRLSRTKSDSETRTMPRHSSEDR</sequence>
<keyword evidence="2 3" id="KW-0040">ANK repeat</keyword>
<protein>
    <recommendedName>
        <fullName evidence="5">F-box domain-containing protein</fullName>
    </recommendedName>
</protein>
<dbReference type="Pfam" id="PF12796">
    <property type="entry name" value="Ank_2"/>
    <property type="match status" value="4"/>
</dbReference>
<dbReference type="RefSeq" id="XP_002584107.1">
    <property type="nucleotide sequence ID" value="XM_002584061.1"/>
</dbReference>
<dbReference type="KEGG" id="ure:UREG_04796"/>
<dbReference type="PRINTS" id="PR01415">
    <property type="entry name" value="ANKYRIN"/>
</dbReference>
<accession>C4JUJ3</accession>
<keyword evidence="7" id="KW-1185">Reference proteome</keyword>
<dbReference type="PANTHER" id="PTHR24198">
    <property type="entry name" value="ANKYRIN REPEAT AND PROTEIN KINASE DOMAIN-CONTAINING PROTEIN"/>
    <property type="match status" value="1"/>
</dbReference>
<dbReference type="PANTHER" id="PTHR24198:SF165">
    <property type="entry name" value="ANKYRIN REPEAT-CONTAINING PROTEIN-RELATED"/>
    <property type="match status" value="1"/>
</dbReference>
<dbReference type="SUPFAM" id="SSF81383">
    <property type="entry name" value="F-box domain"/>
    <property type="match status" value="1"/>
</dbReference>
<dbReference type="InterPro" id="IPR036770">
    <property type="entry name" value="Ankyrin_rpt-contain_sf"/>
</dbReference>
<feature type="repeat" description="ANK" evidence="3">
    <location>
        <begin position="465"/>
        <end position="497"/>
    </location>
</feature>
<gene>
    <name evidence="6" type="ORF">UREG_04796</name>
</gene>
<feature type="compositionally biased region" description="Basic and acidic residues" evidence="4">
    <location>
        <begin position="521"/>
        <end position="538"/>
    </location>
</feature>
<reference evidence="7" key="1">
    <citation type="journal article" date="2009" name="Genome Res.">
        <title>Comparative genomic analyses of the human fungal pathogens Coccidioides and their relatives.</title>
        <authorList>
            <person name="Sharpton T.J."/>
            <person name="Stajich J.E."/>
            <person name="Rounsley S.D."/>
            <person name="Gardner M.J."/>
            <person name="Wortman J.R."/>
            <person name="Jordar V.S."/>
            <person name="Maiti R."/>
            <person name="Kodira C.D."/>
            <person name="Neafsey D.E."/>
            <person name="Zeng Q."/>
            <person name="Hung C.-Y."/>
            <person name="McMahan C."/>
            <person name="Muszewska A."/>
            <person name="Grynberg M."/>
            <person name="Mandel M.A."/>
            <person name="Kellner E.M."/>
            <person name="Barker B.M."/>
            <person name="Galgiani J.N."/>
            <person name="Orbach M.J."/>
            <person name="Kirkland T.N."/>
            <person name="Cole G.T."/>
            <person name="Henn M.R."/>
            <person name="Birren B.W."/>
            <person name="Taylor J.W."/>
        </authorList>
    </citation>
    <scope>NUCLEOTIDE SEQUENCE [LARGE SCALE GENOMIC DNA]</scope>
    <source>
        <strain evidence="7">UAMH 1704</strain>
    </source>
</reference>
<dbReference type="InterPro" id="IPR036047">
    <property type="entry name" value="F-box-like_dom_sf"/>
</dbReference>
<evidence type="ECO:0000313" key="6">
    <source>
        <dbReference type="EMBL" id="EEP79954.1"/>
    </source>
</evidence>
<evidence type="ECO:0000256" key="2">
    <source>
        <dbReference type="ARBA" id="ARBA00023043"/>
    </source>
</evidence>
<dbReference type="SMART" id="SM00248">
    <property type="entry name" value="ANK"/>
    <property type="match status" value="8"/>
</dbReference>
<name>C4JUJ3_UNCRE</name>
<feature type="repeat" description="ANK" evidence="3">
    <location>
        <begin position="172"/>
        <end position="200"/>
    </location>
</feature>
<feature type="repeat" description="ANK" evidence="3">
    <location>
        <begin position="370"/>
        <end position="402"/>
    </location>
</feature>
<dbReference type="InterPro" id="IPR002110">
    <property type="entry name" value="Ankyrin_rpt"/>
</dbReference>
<dbReference type="eggNOG" id="KOG4177">
    <property type="taxonomic scope" value="Eukaryota"/>
</dbReference>
<dbReference type="Pfam" id="PF00646">
    <property type="entry name" value="F-box"/>
    <property type="match status" value="1"/>
</dbReference>
<evidence type="ECO:0000256" key="4">
    <source>
        <dbReference type="SAM" id="MobiDB-lite"/>
    </source>
</evidence>
<dbReference type="AlphaFoldDB" id="C4JUJ3"/>
<dbReference type="STRING" id="336963.C4JUJ3"/>
<dbReference type="OMA" id="VKNHEGN"/>
<evidence type="ECO:0000256" key="1">
    <source>
        <dbReference type="ARBA" id="ARBA00022737"/>
    </source>
</evidence>
<feature type="repeat" description="ANK" evidence="3">
    <location>
        <begin position="107"/>
        <end position="139"/>
    </location>
</feature>
<dbReference type="Proteomes" id="UP000002058">
    <property type="component" value="Unassembled WGS sequence"/>
</dbReference>
<dbReference type="HOGENOM" id="CLU_506412_0_0_1"/>
<proteinExistence type="predicted"/>
<keyword evidence="1" id="KW-0677">Repeat</keyword>
<feature type="repeat" description="ANK" evidence="3">
    <location>
        <begin position="140"/>
        <end position="165"/>
    </location>
</feature>
<evidence type="ECO:0000313" key="7">
    <source>
        <dbReference type="Proteomes" id="UP000002058"/>
    </source>
</evidence>
<feature type="domain" description="F-box" evidence="5">
    <location>
        <begin position="1"/>
        <end position="36"/>
    </location>
</feature>
<dbReference type="SUPFAM" id="SSF48403">
    <property type="entry name" value="Ankyrin repeat"/>
    <property type="match status" value="2"/>
</dbReference>
<dbReference type="VEuPathDB" id="FungiDB:UREG_04796"/>
<evidence type="ECO:0000259" key="5">
    <source>
        <dbReference type="PROSITE" id="PS50181"/>
    </source>
</evidence>
<dbReference type="EMBL" id="CH476617">
    <property type="protein sequence ID" value="EEP79954.1"/>
    <property type="molecule type" value="Genomic_DNA"/>
</dbReference>
<dbReference type="InterPro" id="IPR001810">
    <property type="entry name" value="F-box_dom"/>
</dbReference>